<dbReference type="Proteomes" id="UP000290289">
    <property type="component" value="Chromosome 10"/>
</dbReference>
<sequence>MYVFVPFLFTFTAKLLLAGAANTRKCFSAKPRLAFLHQGLNFGNEMTKGHCKILVTRFRIPVLVPLINVMFSKEVGFEMKVTLCTMLHNVHLQKLDLIALQMGVKMGVMQVEVEAKELTQREFDMFTMTGVEDKNHAAYCE</sequence>
<protein>
    <submittedName>
        <fullName evidence="2">Uncharacterized protein</fullName>
    </submittedName>
</protein>
<organism evidence="2 3">
    <name type="scientific">Malus domestica</name>
    <name type="common">Apple</name>
    <name type="synonym">Pyrus malus</name>
    <dbReference type="NCBI Taxonomy" id="3750"/>
    <lineage>
        <taxon>Eukaryota</taxon>
        <taxon>Viridiplantae</taxon>
        <taxon>Streptophyta</taxon>
        <taxon>Embryophyta</taxon>
        <taxon>Tracheophyta</taxon>
        <taxon>Spermatophyta</taxon>
        <taxon>Magnoliopsida</taxon>
        <taxon>eudicotyledons</taxon>
        <taxon>Gunneridae</taxon>
        <taxon>Pentapetalae</taxon>
        <taxon>rosids</taxon>
        <taxon>fabids</taxon>
        <taxon>Rosales</taxon>
        <taxon>Rosaceae</taxon>
        <taxon>Amygdaloideae</taxon>
        <taxon>Maleae</taxon>
        <taxon>Malus</taxon>
    </lineage>
</organism>
<keyword evidence="3" id="KW-1185">Reference proteome</keyword>
<comment type="caution">
    <text evidence="2">The sequence shown here is derived from an EMBL/GenBank/DDBJ whole genome shotgun (WGS) entry which is preliminary data.</text>
</comment>
<keyword evidence="1" id="KW-0732">Signal</keyword>
<feature type="chain" id="PRO_5019827135" evidence="1">
    <location>
        <begin position="24"/>
        <end position="141"/>
    </location>
</feature>
<evidence type="ECO:0000256" key="1">
    <source>
        <dbReference type="SAM" id="SignalP"/>
    </source>
</evidence>
<name>A0A498IQ68_MALDO</name>
<evidence type="ECO:0000313" key="2">
    <source>
        <dbReference type="EMBL" id="RXH85628.1"/>
    </source>
</evidence>
<dbReference type="EMBL" id="RDQH01000336">
    <property type="protein sequence ID" value="RXH85628.1"/>
    <property type="molecule type" value="Genomic_DNA"/>
</dbReference>
<dbReference type="AlphaFoldDB" id="A0A498IQ68"/>
<gene>
    <name evidence="2" type="ORF">DVH24_009449</name>
</gene>
<evidence type="ECO:0000313" key="3">
    <source>
        <dbReference type="Proteomes" id="UP000290289"/>
    </source>
</evidence>
<feature type="signal peptide" evidence="1">
    <location>
        <begin position="1"/>
        <end position="23"/>
    </location>
</feature>
<reference evidence="2 3" key="1">
    <citation type="submission" date="2018-10" db="EMBL/GenBank/DDBJ databases">
        <title>A high-quality apple genome assembly.</title>
        <authorList>
            <person name="Hu J."/>
        </authorList>
    </citation>
    <scope>NUCLEOTIDE SEQUENCE [LARGE SCALE GENOMIC DNA]</scope>
    <source>
        <strain evidence="3">cv. HFTH1</strain>
        <tissue evidence="2">Young leaf</tissue>
    </source>
</reference>
<accession>A0A498IQ68</accession>
<proteinExistence type="predicted"/>